<gene>
    <name evidence="6" type="ORF">ALQ07_00753</name>
</gene>
<evidence type="ECO:0000313" key="6">
    <source>
        <dbReference type="EMBL" id="RMQ36016.1"/>
    </source>
</evidence>
<dbReference type="GO" id="GO:0005524">
    <property type="term" value="F:ATP binding"/>
    <property type="evidence" value="ECO:0007669"/>
    <property type="project" value="UniProtKB-UniRule"/>
</dbReference>
<dbReference type="InterPro" id="IPR052032">
    <property type="entry name" value="ATP-dep_AA_Ligase"/>
</dbReference>
<feature type="domain" description="ATP-grasp" evidence="5">
    <location>
        <begin position="110"/>
        <end position="300"/>
    </location>
</feature>
<evidence type="ECO:0000256" key="2">
    <source>
        <dbReference type="ARBA" id="ARBA00022741"/>
    </source>
</evidence>
<dbReference type="Gene3D" id="3.40.50.20">
    <property type="match status" value="1"/>
</dbReference>
<dbReference type="SUPFAM" id="SSF56059">
    <property type="entry name" value="Glutathione synthetase ATP-binding domain-like"/>
    <property type="match status" value="1"/>
</dbReference>
<proteinExistence type="predicted"/>
<evidence type="ECO:0000256" key="1">
    <source>
        <dbReference type="ARBA" id="ARBA00022598"/>
    </source>
</evidence>
<dbReference type="GO" id="GO:0046872">
    <property type="term" value="F:metal ion binding"/>
    <property type="evidence" value="ECO:0007669"/>
    <property type="project" value="InterPro"/>
</dbReference>
<dbReference type="Proteomes" id="UP000273140">
    <property type="component" value="Unassembled WGS sequence"/>
</dbReference>
<comment type="caution">
    <text evidence="6">The sequence shown here is derived from an EMBL/GenBank/DDBJ whole genome shotgun (WGS) entry which is preliminary data.</text>
</comment>
<evidence type="ECO:0000259" key="5">
    <source>
        <dbReference type="PROSITE" id="PS50975"/>
    </source>
</evidence>
<reference evidence="6 7" key="1">
    <citation type="submission" date="2018-08" db="EMBL/GenBank/DDBJ databases">
        <title>Recombination of ecologically and evolutionarily significant loci maintains genetic cohesion in the Pseudomonas syringae species complex.</title>
        <authorList>
            <person name="Dillon M."/>
            <person name="Thakur S."/>
            <person name="Almeida R.N.D."/>
            <person name="Weir B.S."/>
            <person name="Guttman D.S."/>
        </authorList>
    </citation>
    <scope>NUCLEOTIDE SEQUENCE [LARGE SCALE GENOMIC DNA]</scope>
    <source>
        <strain evidence="6 7">ICMP 19074</strain>
    </source>
</reference>
<sequence>MCMKTIVMIGGHDETFLHYAGLGFDFIVLQLPDSLGPNLTALTDKIHIVSDFSEATVLGKMDEILKKHTVDFIFSFTEDGLLSAARASEHYAIAGMDFDTCELCVNKASMRAMLEDTEFSVRTEICRTQTDVEHFFNRQNGSIVLKDPKGSGSENVFIIKDATSLKSTLEQLPQDDFVMLAEEFLDGREVSVETLTVDSKHRILAVTNKKLYRTSLAEEQHIISPDNLDADLFRQLAKYCERLLTTINYKHGPCHIEVIITDGQFRLVEINNRVGGDYIGLLVELTTGVDLFREPLQFHSSAADKSSSEKTACYEFAGSHLFYEPLETALLMDVLQEVDIVRLIMGKANPPLNRSHTNDDKVGLVVIASHDRKKFYAAIDHLNRLSSAN</sequence>
<keyword evidence="3 4" id="KW-0067">ATP-binding</keyword>
<dbReference type="InterPro" id="IPR011761">
    <property type="entry name" value="ATP-grasp"/>
</dbReference>
<organism evidence="6 7">
    <name type="scientific">Pseudomonas syringae pv. actinidiae</name>
    <dbReference type="NCBI Taxonomy" id="103796"/>
    <lineage>
        <taxon>Bacteria</taxon>
        <taxon>Pseudomonadati</taxon>
        <taxon>Pseudomonadota</taxon>
        <taxon>Gammaproteobacteria</taxon>
        <taxon>Pseudomonadales</taxon>
        <taxon>Pseudomonadaceae</taxon>
        <taxon>Pseudomonas</taxon>
        <taxon>Pseudomonas syringae</taxon>
    </lineage>
</organism>
<evidence type="ECO:0000256" key="4">
    <source>
        <dbReference type="PROSITE-ProRule" id="PRU00409"/>
    </source>
</evidence>
<keyword evidence="1" id="KW-0436">Ligase</keyword>
<dbReference type="AlphaFoldDB" id="A0A3M4L3H1"/>
<protein>
    <recommendedName>
        <fullName evidence="5">ATP-grasp domain-containing protein</fullName>
    </recommendedName>
</protein>
<dbReference type="PROSITE" id="PS50975">
    <property type="entry name" value="ATP_GRASP"/>
    <property type="match status" value="1"/>
</dbReference>
<dbReference type="Gene3D" id="3.30.470.20">
    <property type="entry name" value="ATP-grasp fold, B domain"/>
    <property type="match status" value="1"/>
</dbReference>
<evidence type="ECO:0000313" key="7">
    <source>
        <dbReference type="Proteomes" id="UP000273140"/>
    </source>
</evidence>
<dbReference type="EMBL" id="RBRB01000091">
    <property type="protein sequence ID" value="RMQ36016.1"/>
    <property type="molecule type" value="Genomic_DNA"/>
</dbReference>
<dbReference type="GO" id="GO:0016874">
    <property type="term" value="F:ligase activity"/>
    <property type="evidence" value="ECO:0007669"/>
    <property type="project" value="UniProtKB-KW"/>
</dbReference>
<dbReference type="PANTHER" id="PTHR43585">
    <property type="entry name" value="FUMIPYRROLE BIOSYNTHESIS PROTEIN C"/>
    <property type="match status" value="1"/>
</dbReference>
<accession>A0A3M4L3H1</accession>
<keyword evidence="2 4" id="KW-0547">Nucleotide-binding</keyword>
<evidence type="ECO:0000256" key="3">
    <source>
        <dbReference type="ARBA" id="ARBA00022840"/>
    </source>
</evidence>
<dbReference type="PANTHER" id="PTHR43585:SF2">
    <property type="entry name" value="ATP-GRASP ENZYME FSQD"/>
    <property type="match status" value="1"/>
</dbReference>
<name>A0A3M4L3H1_PSESF</name>
<dbReference type="Pfam" id="PF13535">
    <property type="entry name" value="ATP-grasp_4"/>
    <property type="match status" value="1"/>
</dbReference>